<dbReference type="EMBL" id="JH657954">
    <property type="protein sequence ID" value="EXM20297.1"/>
    <property type="molecule type" value="Genomic_DNA"/>
</dbReference>
<name>X0LGP0_FUSOX</name>
<reference evidence="1" key="1">
    <citation type="submission" date="2011-11" db="EMBL/GenBank/DDBJ databases">
        <title>The Genome Sequence of Fusarium oxysporum Cotton.</title>
        <authorList>
            <consortium name="The Broad Institute Genome Sequencing Platform"/>
            <person name="Ma L.-J."/>
            <person name="Gale L.R."/>
            <person name="Schwartz D.C."/>
            <person name="Zhou S."/>
            <person name="Corby-Kistler H."/>
            <person name="Young S.K."/>
            <person name="Zeng Q."/>
            <person name="Gargeya S."/>
            <person name="Fitzgerald M."/>
            <person name="Haas B."/>
            <person name="Abouelleil A."/>
            <person name="Alvarado L."/>
            <person name="Arachchi H.M."/>
            <person name="Berlin A."/>
            <person name="Brown A."/>
            <person name="Chapman S.B."/>
            <person name="Chen Z."/>
            <person name="Dunbar C."/>
            <person name="Freedman E."/>
            <person name="Gearin G."/>
            <person name="Goldberg J."/>
            <person name="Griggs A."/>
            <person name="Gujja S."/>
            <person name="Heiman D."/>
            <person name="Howarth C."/>
            <person name="Larson L."/>
            <person name="Lui A."/>
            <person name="MacDonald P.J.P."/>
            <person name="Montmayeur A."/>
            <person name="Murphy C."/>
            <person name="Neiman D."/>
            <person name="Pearson M."/>
            <person name="Priest M."/>
            <person name="Roberts A."/>
            <person name="Saif S."/>
            <person name="Shea T."/>
            <person name="Shenoy N."/>
            <person name="Sisk P."/>
            <person name="Stolte C."/>
            <person name="Sykes S."/>
            <person name="Wortman J."/>
            <person name="Nusbaum C."/>
            <person name="Birren B."/>
        </authorList>
    </citation>
    <scope>NUCLEOTIDE SEQUENCE [LARGE SCALE GENOMIC DNA]</scope>
    <source>
        <strain evidence="1">25433</strain>
    </source>
</reference>
<reference evidence="1" key="2">
    <citation type="submission" date="2012-05" db="EMBL/GenBank/DDBJ databases">
        <title>The Genome Annotation of Fusarium oxysporum Cotton.</title>
        <authorList>
            <consortium name="The Broad Institute Genomics Platform"/>
            <person name="Ma L.-J."/>
            <person name="Corby-Kistler H."/>
            <person name="Broz K."/>
            <person name="Gale L.R."/>
            <person name="Jonkers W."/>
            <person name="O'Donnell K."/>
            <person name="Ploetz R."/>
            <person name="Steinberg C."/>
            <person name="Schwartz D.C."/>
            <person name="VanEtten H."/>
            <person name="Zhou S."/>
            <person name="Young S.K."/>
            <person name="Zeng Q."/>
            <person name="Gargeya S."/>
            <person name="Fitzgerald M."/>
            <person name="Abouelleil A."/>
            <person name="Alvarado L."/>
            <person name="Chapman S.B."/>
            <person name="Gainer-Dewar J."/>
            <person name="Goldberg J."/>
            <person name="Griggs A."/>
            <person name="Gujja S."/>
            <person name="Hansen M."/>
            <person name="Howarth C."/>
            <person name="Imamovic A."/>
            <person name="Ireland A."/>
            <person name="Larimer J."/>
            <person name="McCowan C."/>
            <person name="Murphy C."/>
            <person name="Pearson M."/>
            <person name="Poon T.W."/>
            <person name="Priest M."/>
            <person name="Roberts A."/>
            <person name="Saif S."/>
            <person name="Shea T."/>
            <person name="Sykes S."/>
            <person name="Wortman J."/>
            <person name="Nusbaum C."/>
            <person name="Birren B."/>
        </authorList>
    </citation>
    <scope>NUCLEOTIDE SEQUENCE</scope>
    <source>
        <strain evidence="1">25433</strain>
    </source>
</reference>
<evidence type="ECO:0000313" key="1">
    <source>
        <dbReference type="EMBL" id="EXM20297.1"/>
    </source>
</evidence>
<dbReference type="Proteomes" id="UP000030701">
    <property type="component" value="Unassembled WGS sequence"/>
</dbReference>
<dbReference type="HOGENOM" id="CLU_062300_0_0_1"/>
<dbReference type="AlphaFoldDB" id="X0LGP0"/>
<protein>
    <submittedName>
        <fullName evidence="1">Uncharacterized protein</fullName>
    </submittedName>
</protein>
<dbReference type="OrthoDB" id="4757095at2759"/>
<proteinExistence type="predicted"/>
<sequence length="424" mass="48319">MPEMTTKLPYPQHQPAFITHLPREVRDRIYLELWRSCGLRQHIVWHRNKEDKAKSHFCRWPCTTPFSLEDEVQELIDATRIQLGSPLGDSFSNKPYALQLSSAWKNHFACGQRIARVYGEDADPGIRTCYSLGPCWSSHELSSEKLSTCSPYLSMLLSCKVLSSECLESIYESTTFIFTDIFALNTFIGFCKVPELLKEEVKVAISPPAFRTYGRHLEISLEPVFPMLLPCSSPTLSPLPEEHHTSLDFHGLRLDLLENLVTLNIWVSARCTELLLDRNADTIDQSPYNITQLDLESLKEALSPLNHVRNVTLSMPLAQVSEPEDGYVIKDAHLRIWRRGAGDRYHPALSPIIEVERLSSNVYSSTKRAVKLAYDPQSEYHVHYSLLDTSAPGATESPQRRGVARLVELIRAKGKRMKRDRKTQ</sequence>
<gene>
    <name evidence="1" type="ORF">FOTG_11669</name>
</gene>
<accession>X0LGP0</accession>
<organism evidence="1">
    <name type="scientific">Fusarium oxysporum f. sp. vasinfectum 25433</name>
    <dbReference type="NCBI Taxonomy" id="1089449"/>
    <lineage>
        <taxon>Eukaryota</taxon>
        <taxon>Fungi</taxon>
        <taxon>Dikarya</taxon>
        <taxon>Ascomycota</taxon>
        <taxon>Pezizomycotina</taxon>
        <taxon>Sordariomycetes</taxon>
        <taxon>Hypocreomycetidae</taxon>
        <taxon>Hypocreales</taxon>
        <taxon>Nectriaceae</taxon>
        <taxon>Fusarium</taxon>
        <taxon>Fusarium oxysporum species complex</taxon>
    </lineage>
</organism>